<evidence type="ECO:0000256" key="1">
    <source>
        <dbReference type="ARBA" id="ARBA00004141"/>
    </source>
</evidence>
<feature type="transmembrane region" description="Helical" evidence="7">
    <location>
        <begin position="198"/>
        <end position="220"/>
    </location>
</feature>
<dbReference type="GO" id="GO:0016020">
    <property type="term" value="C:membrane"/>
    <property type="evidence" value="ECO:0007669"/>
    <property type="project" value="UniProtKB-SubCell"/>
</dbReference>
<evidence type="ECO:0000256" key="4">
    <source>
        <dbReference type="ARBA" id="ARBA00022989"/>
    </source>
</evidence>
<dbReference type="STRING" id="13706.A0A1X2HAP3"/>
<dbReference type="Gene3D" id="3.40.50.1820">
    <property type="entry name" value="alpha/beta hydrolase"/>
    <property type="match status" value="1"/>
</dbReference>
<dbReference type="SUPFAM" id="SSF53474">
    <property type="entry name" value="alpha/beta-Hydrolases"/>
    <property type="match status" value="1"/>
</dbReference>
<evidence type="ECO:0000256" key="3">
    <source>
        <dbReference type="ARBA" id="ARBA00022692"/>
    </source>
</evidence>
<dbReference type="EMBL" id="MCGN01000006">
    <property type="protein sequence ID" value="ORY95743.1"/>
    <property type="molecule type" value="Genomic_DNA"/>
</dbReference>
<dbReference type="Pfam" id="PF05277">
    <property type="entry name" value="DUF726"/>
    <property type="match status" value="1"/>
</dbReference>
<keyword evidence="4 7" id="KW-1133">Transmembrane helix</keyword>
<proteinExistence type="inferred from homology"/>
<feature type="compositionally biased region" description="Basic and acidic residues" evidence="6">
    <location>
        <begin position="1"/>
        <end position="11"/>
    </location>
</feature>
<evidence type="ECO:0008006" key="10">
    <source>
        <dbReference type="Google" id="ProtNLM"/>
    </source>
</evidence>
<accession>A0A1X2HAP3</accession>
<keyword evidence="3 7" id="KW-0812">Transmembrane</keyword>
<gene>
    <name evidence="8" type="ORF">BCR43DRAFT_311795</name>
</gene>
<dbReference type="InParanoid" id="A0A1X2HAP3"/>
<comment type="similarity">
    <text evidence="2">Belongs to the TMCO4 family.</text>
</comment>
<dbReference type="AlphaFoldDB" id="A0A1X2HAP3"/>
<evidence type="ECO:0000256" key="7">
    <source>
        <dbReference type="SAM" id="Phobius"/>
    </source>
</evidence>
<dbReference type="InterPro" id="IPR029058">
    <property type="entry name" value="AB_hydrolase_fold"/>
</dbReference>
<protein>
    <recommendedName>
        <fullName evidence="10">DUF726-domain-containing protein</fullName>
    </recommendedName>
</protein>
<comment type="caution">
    <text evidence="8">The sequence shown here is derived from an EMBL/GenBank/DDBJ whole genome shotgun (WGS) entry which is preliminary data.</text>
</comment>
<keyword evidence="5 7" id="KW-0472">Membrane</keyword>
<feature type="compositionally biased region" description="Polar residues" evidence="6">
    <location>
        <begin position="12"/>
        <end position="22"/>
    </location>
</feature>
<dbReference type="InterPro" id="IPR007941">
    <property type="entry name" value="DUF726"/>
</dbReference>
<feature type="transmembrane region" description="Helical" evidence="7">
    <location>
        <begin position="226"/>
        <end position="259"/>
    </location>
</feature>
<dbReference type="FunCoup" id="A0A1X2HAP3">
    <property type="interactions" value="12"/>
</dbReference>
<name>A0A1X2HAP3_SYNRA</name>
<dbReference type="PANTHER" id="PTHR17920:SF23">
    <property type="entry name" value="DUF726-DOMAIN-CONTAINING PROTEIN"/>
    <property type="match status" value="1"/>
</dbReference>
<keyword evidence="9" id="KW-1185">Reference proteome</keyword>
<comment type="subcellular location">
    <subcellularLocation>
        <location evidence="1">Membrane</location>
        <topology evidence="1">Multi-pass membrane protein</topology>
    </subcellularLocation>
</comment>
<dbReference type="PANTHER" id="PTHR17920">
    <property type="entry name" value="TRANSMEMBRANE AND COILED-COIL DOMAIN-CONTAINING PROTEIN 4 TMCO4"/>
    <property type="match status" value="1"/>
</dbReference>
<dbReference type="OrthoDB" id="277931at2759"/>
<evidence type="ECO:0000256" key="6">
    <source>
        <dbReference type="SAM" id="MobiDB-lite"/>
    </source>
</evidence>
<evidence type="ECO:0000313" key="9">
    <source>
        <dbReference type="Proteomes" id="UP000242180"/>
    </source>
</evidence>
<feature type="region of interest" description="Disordered" evidence="6">
    <location>
        <begin position="1"/>
        <end position="22"/>
    </location>
</feature>
<organism evidence="8 9">
    <name type="scientific">Syncephalastrum racemosum</name>
    <name type="common">Filamentous fungus</name>
    <dbReference type="NCBI Taxonomy" id="13706"/>
    <lineage>
        <taxon>Eukaryota</taxon>
        <taxon>Fungi</taxon>
        <taxon>Fungi incertae sedis</taxon>
        <taxon>Mucoromycota</taxon>
        <taxon>Mucoromycotina</taxon>
        <taxon>Mucoromycetes</taxon>
        <taxon>Mucorales</taxon>
        <taxon>Syncephalastraceae</taxon>
        <taxon>Syncephalastrum</taxon>
    </lineage>
</organism>
<evidence type="ECO:0000256" key="5">
    <source>
        <dbReference type="ARBA" id="ARBA00023136"/>
    </source>
</evidence>
<dbReference type="OMA" id="GLAGWKM"/>
<dbReference type="Proteomes" id="UP000242180">
    <property type="component" value="Unassembled WGS sequence"/>
</dbReference>
<evidence type="ECO:0000256" key="2">
    <source>
        <dbReference type="ARBA" id="ARBA00009824"/>
    </source>
</evidence>
<sequence>MFDKLKPKRTETQSPAVQLSADNWTDEQKHAIARCSGQALSELEHILRDDSWPRAWWTRMLNYLQLKQEDLAAQPMTLEHAKSMLSSDKRDVRIEVLVDFLAVSLDLDEAAKEKQEKTNMTYDARARRFFFVLAHVLELTPMEVTAVERSVAQQMYFALQESREGDKDPNLEDRAQLMQASSQKAMEASNKKKTTMRWIATGAGVIGGGALIALTGGLAAPMLAPLLAGITGATFFATAGGVALVTSVFGLTGGGLAGWKMHRRNRGLQELGFQQILNDADLPPIPTLQCTVCVSGFILDDKSETMTPWEQSFARSKNYNDIFCMQYETDALMDLGAAFQKFVRNQALRYAGVEVAKQTALKAFFAAVALPATLMKLADVLDNPWQIAADRSRKAGEVLADILEERVQGNRPCSLVGYSCGCLVIWSCLKELYARGHKDLIDHVVLMGAPVSCGDEATQEWQDCLSVVSGRCINCYTDEDWVLAFVYRMHSMDSDVAGLKPVKNVPRVENIRLELEGHTSYRDAVPGIMDQIGFA</sequence>
<evidence type="ECO:0000313" key="8">
    <source>
        <dbReference type="EMBL" id="ORY95743.1"/>
    </source>
</evidence>
<reference evidence="8 9" key="1">
    <citation type="submission" date="2016-07" db="EMBL/GenBank/DDBJ databases">
        <title>Pervasive Adenine N6-methylation of Active Genes in Fungi.</title>
        <authorList>
            <consortium name="DOE Joint Genome Institute"/>
            <person name="Mondo S.J."/>
            <person name="Dannebaum R.O."/>
            <person name="Kuo R.C."/>
            <person name="Labutti K."/>
            <person name="Haridas S."/>
            <person name="Kuo A."/>
            <person name="Salamov A."/>
            <person name="Ahrendt S.R."/>
            <person name="Lipzen A."/>
            <person name="Sullivan W."/>
            <person name="Andreopoulos W.B."/>
            <person name="Clum A."/>
            <person name="Lindquist E."/>
            <person name="Daum C."/>
            <person name="Ramamoorthy G.K."/>
            <person name="Gryganskyi A."/>
            <person name="Culley D."/>
            <person name="Magnuson J.K."/>
            <person name="James T.Y."/>
            <person name="O'Malley M.A."/>
            <person name="Stajich J.E."/>
            <person name="Spatafora J.W."/>
            <person name="Visel A."/>
            <person name="Grigoriev I.V."/>
        </authorList>
    </citation>
    <scope>NUCLEOTIDE SEQUENCE [LARGE SCALE GENOMIC DNA]</scope>
    <source>
        <strain evidence="8 9">NRRL 2496</strain>
    </source>
</reference>